<keyword evidence="1" id="KW-0328">Glycosyltransferase</keyword>
<keyword evidence="6" id="KW-1185">Reference proteome</keyword>
<comment type="caution">
    <text evidence="5">The sequence shown here is derived from an EMBL/GenBank/DDBJ whole genome shotgun (WGS) entry which is preliminary data.</text>
</comment>
<name>A0A8T4GZE6_9EURY</name>
<feature type="transmembrane region" description="Helical" evidence="3">
    <location>
        <begin position="320"/>
        <end position="341"/>
    </location>
</feature>
<dbReference type="Pfam" id="PF00535">
    <property type="entry name" value="Glycos_transf_2"/>
    <property type="match status" value="1"/>
</dbReference>
<dbReference type="Gene3D" id="3.90.550.10">
    <property type="entry name" value="Spore Coat Polysaccharide Biosynthesis Protein SpsA, Chain A"/>
    <property type="match status" value="1"/>
</dbReference>
<evidence type="ECO:0000256" key="2">
    <source>
        <dbReference type="ARBA" id="ARBA00022679"/>
    </source>
</evidence>
<protein>
    <submittedName>
        <fullName evidence="5">Cellulose synthase/poly-beta-1,6-N-acetylglucosamine synthase-like glycosyltransferase</fullName>
    </submittedName>
</protein>
<keyword evidence="3" id="KW-0472">Membrane</keyword>
<evidence type="ECO:0000313" key="5">
    <source>
        <dbReference type="EMBL" id="MBP1987800.1"/>
    </source>
</evidence>
<evidence type="ECO:0000259" key="4">
    <source>
        <dbReference type="Pfam" id="PF00535"/>
    </source>
</evidence>
<accession>A0A8T4GZE6</accession>
<keyword evidence="3" id="KW-0812">Transmembrane</keyword>
<dbReference type="InterPro" id="IPR001173">
    <property type="entry name" value="Glyco_trans_2-like"/>
</dbReference>
<gene>
    <name evidence="5" type="ORF">J2753_002310</name>
</gene>
<dbReference type="OrthoDB" id="43988at2157"/>
<sequence length="390" mass="43849">MAVENIVLSFILWISGFLLVHTYFLYPAMVAVIGQFSRVQENNLPSELPTVSLVIAAYNEEEIIAEKIENSLDIDYPSEKLEIIVFSDASSDKTDEIVSSYCTDGVKLRRIEGRVGKTECQNIVVRELDSEIVVFSDANSMYESDAILELIRAFEPGVGCVVGELRYGDDGNVEGESIYWQYERLIKRFESQFGSVTTANGSIYAVRASAYVPLAREAISDFAEPLSLIENGHRVAYVSSAIAREQTGESTESELSRRIRIVTRSWNTLFDHLELLNVLQYPLFGFKLLSHKVLRWLSPVFLSCMFVASVALAVVTHGPLYPLLVGFQILFYCCAVVGALGDRFDMETSLLFHVPYYFLVSNYGMAQAIVAVLRRNNIVTWETEDRPTDE</sequence>
<dbReference type="SUPFAM" id="SSF53448">
    <property type="entry name" value="Nucleotide-diphospho-sugar transferases"/>
    <property type="match status" value="1"/>
</dbReference>
<feature type="transmembrane region" description="Helical" evidence="3">
    <location>
        <begin position="293"/>
        <end position="314"/>
    </location>
</feature>
<keyword evidence="2" id="KW-0808">Transferase</keyword>
<dbReference type="Proteomes" id="UP000823736">
    <property type="component" value="Unassembled WGS sequence"/>
</dbReference>
<feature type="transmembrane region" description="Helical" evidence="3">
    <location>
        <begin position="6"/>
        <end position="26"/>
    </location>
</feature>
<organism evidence="5 6">
    <name type="scientific">Halolamina salifodinae</name>
    <dbReference type="NCBI Taxonomy" id="1202767"/>
    <lineage>
        <taxon>Archaea</taxon>
        <taxon>Methanobacteriati</taxon>
        <taxon>Methanobacteriota</taxon>
        <taxon>Stenosarchaea group</taxon>
        <taxon>Halobacteria</taxon>
        <taxon>Halobacteriales</taxon>
        <taxon>Haloferacaceae</taxon>
    </lineage>
</organism>
<feature type="domain" description="Glycosyltransferase 2-like" evidence="4">
    <location>
        <begin position="52"/>
        <end position="192"/>
    </location>
</feature>
<dbReference type="PANTHER" id="PTHR43630:SF1">
    <property type="entry name" value="POLY-BETA-1,6-N-ACETYL-D-GLUCOSAMINE SYNTHASE"/>
    <property type="match status" value="1"/>
</dbReference>
<dbReference type="GO" id="GO:0016757">
    <property type="term" value="F:glycosyltransferase activity"/>
    <property type="evidence" value="ECO:0007669"/>
    <property type="project" value="UniProtKB-KW"/>
</dbReference>
<dbReference type="EMBL" id="JAGGLC010000005">
    <property type="protein sequence ID" value="MBP1987800.1"/>
    <property type="molecule type" value="Genomic_DNA"/>
</dbReference>
<dbReference type="RefSeq" id="WP_209492162.1">
    <property type="nucleotide sequence ID" value="NZ_JAGGLC010000005.1"/>
</dbReference>
<evidence type="ECO:0000256" key="1">
    <source>
        <dbReference type="ARBA" id="ARBA00022676"/>
    </source>
</evidence>
<reference evidence="5" key="1">
    <citation type="submission" date="2021-03" db="EMBL/GenBank/DDBJ databases">
        <title>Genomic Encyclopedia of Type Strains, Phase IV (KMG-IV): sequencing the most valuable type-strain genomes for metagenomic binning, comparative biology and taxonomic classification.</title>
        <authorList>
            <person name="Goeker M."/>
        </authorList>
    </citation>
    <scope>NUCLEOTIDE SEQUENCE</scope>
    <source>
        <strain evidence="5">DSM 26232</strain>
    </source>
</reference>
<dbReference type="PANTHER" id="PTHR43630">
    <property type="entry name" value="POLY-BETA-1,6-N-ACETYL-D-GLUCOSAMINE SYNTHASE"/>
    <property type="match status" value="1"/>
</dbReference>
<evidence type="ECO:0000256" key="3">
    <source>
        <dbReference type="SAM" id="Phobius"/>
    </source>
</evidence>
<evidence type="ECO:0000313" key="6">
    <source>
        <dbReference type="Proteomes" id="UP000823736"/>
    </source>
</evidence>
<keyword evidence="3" id="KW-1133">Transmembrane helix</keyword>
<proteinExistence type="predicted"/>
<dbReference type="InterPro" id="IPR029044">
    <property type="entry name" value="Nucleotide-diphossugar_trans"/>
</dbReference>
<dbReference type="AlphaFoldDB" id="A0A8T4GZE6"/>